<protein>
    <submittedName>
        <fullName evidence="1">Uncharacterized protein</fullName>
    </submittedName>
</protein>
<evidence type="ECO:0000313" key="2">
    <source>
        <dbReference type="Proteomes" id="UP000799440"/>
    </source>
</evidence>
<sequence length="200" mass="21758">MRMWRRFWKLDFPGGLKRGQGSSLRAGVTHGDAASMRLMEGVRELDRRTRHEQVSPMRGLASAGQVSASQPSGFAGRAPRLVGGAWTWASNGRGLVYVLDCFFRGCIATALGDTTWQTFFFRARTIRLVLYQNHVSASCVSSVSIRAAIAEYSSLSACVAGQAGVEVRMLQMVKRGCEVPVSSHGYRLGRVAGQGDPSGW</sequence>
<name>A0A6A6VBY3_9PLEO</name>
<gene>
    <name evidence="1" type="ORF">M011DRAFT_31586</name>
</gene>
<evidence type="ECO:0000313" key="1">
    <source>
        <dbReference type="EMBL" id="KAF2748098.1"/>
    </source>
</evidence>
<organism evidence="1 2">
    <name type="scientific">Sporormia fimetaria CBS 119925</name>
    <dbReference type="NCBI Taxonomy" id="1340428"/>
    <lineage>
        <taxon>Eukaryota</taxon>
        <taxon>Fungi</taxon>
        <taxon>Dikarya</taxon>
        <taxon>Ascomycota</taxon>
        <taxon>Pezizomycotina</taxon>
        <taxon>Dothideomycetes</taxon>
        <taxon>Pleosporomycetidae</taxon>
        <taxon>Pleosporales</taxon>
        <taxon>Sporormiaceae</taxon>
        <taxon>Sporormia</taxon>
    </lineage>
</organism>
<dbReference type="Proteomes" id="UP000799440">
    <property type="component" value="Unassembled WGS sequence"/>
</dbReference>
<keyword evidence="2" id="KW-1185">Reference proteome</keyword>
<dbReference type="AlphaFoldDB" id="A0A6A6VBY3"/>
<accession>A0A6A6VBY3</accession>
<dbReference type="EMBL" id="MU006570">
    <property type="protein sequence ID" value="KAF2748098.1"/>
    <property type="molecule type" value="Genomic_DNA"/>
</dbReference>
<proteinExistence type="predicted"/>
<reference evidence="1" key="1">
    <citation type="journal article" date="2020" name="Stud. Mycol.">
        <title>101 Dothideomycetes genomes: a test case for predicting lifestyles and emergence of pathogens.</title>
        <authorList>
            <person name="Haridas S."/>
            <person name="Albert R."/>
            <person name="Binder M."/>
            <person name="Bloem J."/>
            <person name="Labutti K."/>
            <person name="Salamov A."/>
            <person name="Andreopoulos B."/>
            <person name="Baker S."/>
            <person name="Barry K."/>
            <person name="Bills G."/>
            <person name="Bluhm B."/>
            <person name="Cannon C."/>
            <person name="Castanera R."/>
            <person name="Culley D."/>
            <person name="Daum C."/>
            <person name="Ezra D."/>
            <person name="Gonzalez J."/>
            <person name="Henrissat B."/>
            <person name="Kuo A."/>
            <person name="Liang C."/>
            <person name="Lipzen A."/>
            <person name="Lutzoni F."/>
            <person name="Magnuson J."/>
            <person name="Mondo S."/>
            <person name="Nolan M."/>
            <person name="Ohm R."/>
            <person name="Pangilinan J."/>
            <person name="Park H.-J."/>
            <person name="Ramirez L."/>
            <person name="Alfaro M."/>
            <person name="Sun H."/>
            <person name="Tritt A."/>
            <person name="Yoshinaga Y."/>
            <person name="Zwiers L.-H."/>
            <person name="Turgeon B."/>
            <person name="Goodwin S."/>
            <person name="Spatafora J."/>
            <person name="Crous P."/>
            <person name="Grigoriev I."/>
        </authorList>
    </citation>
    <scope>NUCLEOTIDE SEQUENCE</scope>
    <source>
        <strain evidence="1">CBS 119925</strain>
    </source>
</reference>